<protein>
    <recommendedName>
        <fullName evidence="3">Polyketide cyclase/dehydrase</fullName>
    </recommendedName>
</protein>
<reference evidence="1" key="1">
    <citation type="journal article" date="2014" name="Int. J. Syst. Evol. Microbiol.">
        <title>Complete genome sequence of Corynebacterium casei LMG S-19264T (=DSM 44701T), isolated from a smear-ripened cheese.</title>
        <authorList>
            <consortium name="US DOE Joint Genome Institute (JGI-PGF)"/>
            <person name="Walter F."/>
            <person name="Albersmeier A."/>
            <person name="Kalinowski J."/>
            <person name="Ruckert C."/>
        </authorList>
    </citation>
    <scope>NUCLEOTIDE SEQUENCE</scope>
    <source>
        <strain evidence="1">JCM 12862</strain>
    </source>
</reference>
<accession>A0A8J3BHT4</accession>
<dbReference type="InterPro" id="IPR023393">
    <property type="entry name" value="START-like_dom_sf"/>
</dbReference>
<dbReference type="AlphaFoldDB" id="A0A8J3BHT4"/>
<dbReference type="InterPro" id="IPR019587">
    <property type="entry name" value="Polyketide_cyclase/dehydratase"/>
</dbReference>
<keyword evidence="2" id="KW-1185">Reference proteome</keyword>
<proteinExistence type="predicted"/>
<gene>
    <name evidence="1" type="ORF">GCM10007962_07600</name>
</gene>
<name>A0A8J3BHT4_9FLAO</name>
<organism evidence="1 2">
    <name type="scientific">Yeosuana aromativorans</name>
    <dbReference type="NCBI Taxonomy" id="288019"/>
    <lineage>
        <taxon>Bacteria</taxon>
        <taxon>Pseudomonadati</taxon>
        <taxon>Bacteroidota</taxon>
        <taxon>Flavobacteriia</taxon>
        <taxon>Flavobacteriales</taxon>
        <taxon>Flavobacteriaceae</taxon>
        <taxon>Yeosuana</taxon>
    </lineage>
</organism>
<dbReference type="SUPFAM" id="SSF55961">
    <property type="entry name" value="Bet v1-like"/>
    <property type="match status" value="1"/>
</dbReference>
<dbReference type="RefSeq" id="WP_188650213.1">
    <property type="nucleotide sequence ID" value="NZ_BMNR01000002.1"/>
</dbReference>
<dbReference type="EMBL" id="BMNR01000002">
    <property type="protein sequence ID" value="GGK15821.1"/>
    <property type="molecule type" value="Genomic_DNA"/>
</dbReference>
<evidence type="ECO:0008006" key="3">
    <source>
        <dbReference type="Google" id="ProtNLM"/>
    </source>
</evidence>
<sequence length="145" mass="16506">MNISINENAPVKSSGKIEIKAPIDKVWQILVSINDWPSWQSEVTESNLQEDLKEGAIFKWKAGGLSFTSQLHTVEPKNKLGWTGKTIGASAVHNWFFMLENNTTVVKVEESLQGIFPELFKNYFQRNLDKGIRLNLEDLKRASEK</sequence>
<reference evidence="1" key="2">
    <citation type="submission" date="2020-09" db="EMBL/GenBank/DDBJ databases">
        <authorList>
            <person name="Sun Q."/>
            <person name="Ohkuma M."/>
        </authorList>
    </citation>
    <scope>NUCLEOTIDE SEQUENCE</scope>
    <source>
        <strain evidence="1">JCM 12862</strain>
    </source>
</reference>
<dbReference type="Proteomes" id="UP000612329">
    <property type="component" value="Unassembled WGS sequence"/>
</dbReference>
<evidence type="ECO:0000313" key="1">
    <source>
        <dbReference type="EMBL" id="GGK15821.1"/>
    </source>
</evidence>
<dbReference type="Pfam" id="PF10604">
    <property type="entry name" value="Polyketide_cyc2"/>
    <property type="match status" value="1"/>
</dbReference>
<comment type="caution">
    <text evidence="1">The sequence shown here is derived from an EMBL/GenBank/DDBJ whole genome shotgun (WGS) entry which is preliminary data.</text>
</comment>
<dbReference type="Gene3D" id="3.30.530.20">
    <property type="match status" value="1"/>
</dbReference>
<evidence type="ECO:0000313" key="2">
    <source>
        <dbReference type="Proteomes" id="UP000612329"/>
    </source>
</evidence>